<comment type="function">
    <text evidence="1 6">Exhibits S-adenosyl-L-methionine-dependent methyltransferase activity.</text>
</comment>
<feature type="compositionally biased region" description="Basic and acidic residues" evidence="7">
    <location>
        <begin position="295"/>
        <end position="315"/>
    </location>
</feature>
<evidence type="ECO:0000313" key="9">
    <source>
        <dbReference type="Proteomes" id="UP000465361"/>
    </source>
</evidence>
<feature type="region of interest" description="Disordered" evidence="7">
    <location>
        <begin position="1"/>
        <end position="26"/>
    </location>
</feature>
<keyword evidence="5 6" id="KW-0949">S-adenosyl-L-methionine</keyword>
<dbReference type="Gene3D" id="3.40.50.150">
    <property type="entry name" value="Vaccinia Virus protein VP39"/>
    <property type="match status" value="1"/>
</dbReference>
<accession>A0A7I9XVR4</accession>
<dbReference type="EC" id="2.1.1.-" evidence="6"/>
<dbReference type="InterPro" id="IPR011610">
    <property type="entry name" value="SAM_mthyl_Trfase_ML2640-like"/>
</dbReference>
<keyword evidence="3 6" id="KW-0489">Methyltransferase</keyword>
<dbReference type="GO" id="GO:0032259">
    <property type="term" value="P:methylation"/>
    <property type="evidence" value="ECO:0007669"/>
    <property type="project" value="UniProtKB-KW"/>
</dbReference>
<comment type="similarity">
    <text evidence="2 6">Belongs to the UPF0677 family.</text>
</comment>
<protein>
    <recommendedName>
        <fullName evidence="6">S-adenosyl-L-methionine-dependent methyltransferase</fullName>
        <ecNumber evidence="6">2.1.1.-</ecNumber>
    </recommendedName>
</protein>
<dbReference type="Pfam" id="PF04072">
    <property type="entry name" value="LCM"/>
    <property type="match status" value="1"/>
</dbReference>
<evidence type="ECO:0000256" key="5">
    <source>
        <dbReference type="ARBA" id="ARBA00022691"/>
    </source>
</evidence>
<evidence type="ECO:0000256" key="7">
    <source>
        <dbReference type="SAM" id="MobiDB-lite"/>
    </source>
</evidence>
<sequence length="325" mass="36112">MMSSGDVAGRHGPAKSRPISRRTDNDSWDIATSVGATAVMVALARAAETASDAPLIRDQFAELLVSTPELEKVRAQVMGWWSASADDDDVAMDAQQMISYQAVRTHFFDAYFTDAAAAGIRQHVILAAGLDSRAYRLAWPEGCVVYEIDLPKVLEYKAETLARHGIAPATTRRAVPVDLRHDWPKALRDAGFDAGSPTAWLAEGLLPFLPAAAQEAMFVAIDDLSPAGSRVAVEVFGVDPEQRKEAEKRWARLREAREKRGEDVEFDPFELWYHDEDRPDCAEWFSRHGWATRTVDSREESARLGRAPATDDRRPVNSFLMATKR</sequence>
<evidence type="ECO:0000313" key="8">
    <source>
        <dbReference type="EMBL" id="GFG73866.1"/>
    </source>
</evidence>
<gene>
    <name evidence="8" type="ORF">MBOT_12310</name>
</gene>
<evidence type="ECO:0000256" key="4">
    <source>
        <dbReference type="ARBA" id="ARBA00022679"/>
    </source>
</evidence>
<dbReference type="PANTHER" id="PTHR43619">
    <property type="entry name" value="S-ADENOSYL-L-METHIONINE-DEPENDENT METHYLTRANSFERASE YKTD-RELATED"/>
    <property type="match status" value="1"/>
</dbReference>
<dbReference type="SUPFAM" id="SSF53335">
    <property type="entry name" value="S-adenosyl-L-methionine-dependent methyltransferases"/>
    <property type="match status" value="1"/>
</dbReference>
<name>A0A7I9XVR4_9MYCO</name>
<proteinExistence type="inferred from homology"/>
<evidence type="ECO:0000256" key="6">
    <source>
        <dbReference type="RuleBase" id="RU362030"/>
    </source>
</evidence>
<dbReference type="NCBIfam" id="TIGR00027">
    <property type="entry name" value="mthyl_TIGR00027"/>
    <property type="match status" value="1"/>
</dbReference>
<dbReference type="EMBL" id="BLKW01000002">
    <property type="protein sequence ID" value="GFG73866.1"/>
    <property type="molecule type" value="Genomic_DNA"/>
</dbReference>
<dbReference type="Proteomes" id="UP000465361">
    <property type="component" value="Unassembled WGS sequence"/>
</dbReference>
<dbReference type="AlphaFoldDB" id="A0A7I9XVR4"/>
<evidence type="ECO:0000256" key="1">
    <source>
        <dbReference type="ARBA" id="ARBA00003907"/>
    </source>
</evidence>
<reference evidence="8 9" key="1">
    <citation type="journal article" date="2019" name="Emerg. Microbes Infect.">
        <title>Comprehensive subspecies identification of 175 nontuberculous mycobacteria species based on 7547 genomic profiles.</title>
        <authorList>
            <person name="Matsumoto Y."/>
            <person name="Kinjo T."/>
            <person name="Motooka D."/>
            <person name="Nabeya D."/>
            <person name="Jung N."/>
            <person name="Uechi K."/>
            <person name="Horii T."/>
            <person name="Iida T."/>
            <person name="Fujita J."/>
            <person name="Nakamura S."/>
        </authorList>
    </citation>
    <scope>NUCLEOTIDE SEQUENCE [LARGE SCALE GENOMIC DNA]</scope>
    <source>
        <strain evidence="8 9">JCM 17322</strain>
    </source>
</reference>
<organism evidence="8 9">
    <name type="scientific">Mycobacterium botniense</name>
    <dbReference type="NCBI Taxonomy" id="84962"/>
    <lineage>
        <taxon>Bacteria</taxon>
        <taxon>Bacillati</taxon>
        <taxon>Actinomycetota</taxon>
        <taxon>Actinomycetes</taxon>
        <taxon>Mycobacteriales</taxon>
        <taxon>Mycobacteriaceae</taxon>
        <taxon>Mycobacterium</taxon>
    </lineage>
</organism>
<dbReference type="InterPro" id="IPR007213">
    <property type="entry name" value="Ppm1/Ppm2/Tcmp"/>
</dbReference>
<dbReference type="GO" id="GO:0008168">
    <property type="term" value="F:methyltransferase activity"/>
    <property type="evidence" value="ECO:0007669"/>
    <property type="project" value="UniProtKB-UniRule"/>
</dbReference>
<dbReference type="InterPro" id="IPR029063">
    <property type="entry name" value="SAM-dependent_MTases_sf"/>
</dbReference>
<comment type="caution">
    <text evidence="8">The sequence shown here is derived from an EMBL/GenBank/DDBJ whole genome shotgun (WGS) entry which is preliminary data.</text>
</comment>
<keyword evidence="4 8" id="KW-0808">Transferase</keyword>
<keyword evidence="9" id="KW-1185">Reference proteome</keyword>
<feature type="region of interest" description="Disordered" evidence="7">
    <location>
        <begin position="295"/>
        <end position="317"/>
    </location>
</feature>
<evidence type="ECO:0000256" key="3">
    <source>
        <dbReference type="ARBA" id="ARBA00022603"/>
    </source>
</evidence>
<dbReference type="PANTHER" id="PTHR43619:SF2">
    <property type="entry name" value="S-ADENOSYL-L-METHIONINE-DEPENDENT METHYLTRANSFERASES SUPERFAMILY PROTEIN"/>
    <property type="match status" value="1"/>
</dbReference>
<evidence type="ECO:0000256" key="2">
    <source>
        <dbReference type="ARBA" id="ARBA00008138"/>
    </source>
</evidence>